<feature type="transmembrane region" description="Helical" evidence="5">
    <location>
        <begin position="176"/>
        <end position="197"/>
    </location>
</feature>
<feature type="transmembrane region" description="Helical" evidence="5">
    <location>
        <begin position="137"/>
        <end position="156"/>
    </location>
</feature>
<feature type="transmembrane region" description="Helical" evidence="5">
    <location>
        <begin position="218"/>
        <end position="239"/>
    </location>
</feature>
<dbReference type="OrthoDB" id="2533084at2759"/>
<dbReference type="InterPro" id="IPR036259">
    <property type="entry name" value="MFS_trans_sf"/>
</dbReference>
<dbReference type="Proteomes" id="UP000324767">
    <property type="component" value="Unassembled WGS sequence"/>
</dbReference>
<name>A0A5M8PPW7_9LECA</name>
<evidence type="ECO:0000256" key="1">
    <source>
        <dbReference type="ARBA" id="ARBA00004141"/>
    </source>
</evidence>
<evidence type="ECO:0000256" key="4">
    <source>
        <dbReference type="ARBA" id="ARBA00023136"/>
    </source>
</evidence>
<organism evidence="6 7">
    <name type="scientific">Lasallia pustulata</name>
    <dbReference type="NCBI Taxonomy" id="136370"/>
    <lineage>
        <taxon>Eukaryota</taxon>
        <taxon>Fungi</taxon>
        <taxon>Dikarya</taxon>
        <taxon>Ascomycota</taxon>
        <taxon>Pezizomycotina</taxon>
        <taxon>Lecanoromycetes</taxon>
        <taxon>OSLEUM clade</taxon>
        <taxon>Umbilicariomycetidae</taxon>
        <taxon>Umbilicariales</taxon>
        <taxon>Umbilicariaceae</taxon>
        <taxon>Lasallia</taxon>
    </lineage>
</organism>
<comment type="subcellular location">
    <subcellularLocation>
        <location evidence="1">Membrane</location>
        <topology evidence="1">Multi-pass membrane protein</topology>
    </subcellularLocation>
</comment>
<dbReference type="GO" id="GO:0022857">
    <property type="term" value="F:transmembrane transporter activity"/>
    <property type="evidence" value="ECO:0007669"/>
    <property type="project" value="TreeGrafter"/>
</dbReference>
<sequence length="363" mass="39619">MYSCWAPAVSSSSPSPPTSAATLSYSGSWSFPVATAAWCAAATTFHSFMAARILNGFFSTVAQGGGVMFIKDLFYLHEHAQNQHLGRICSAPALLRNPLHRLHHLNVEMASNNGAAAASETSSLEALKRPLQTTIRLPVLIAVAYYQLTFARVIGINTTPFLFLTPLYHFGPKQIAFFYTTHVTAALLGHHFGHFLHDAITTHHQRRHAARLDPDARLLVLFSTPSLLAGLLLLAFALQNAYHSMLTALGWGLYVFGIIITTVNISAYILDSHPEGSGEVAAWLNVARTTGGFLAGYFQIEWARALGTKRGFAVQAGVCAAVCAAVFSLVRLYGKRLRGWSGQPRVKIIWVEGWRRGKGLWLA</sequence>
<protein>
    <recommendedName>
        <fullName evidence="8">Major facilitator superfamily domain, general substrate transporter</fullName>
    </recommendedName>
</protein>
<evidence type="ECO:0000313" key="6">
    <source>
        <dbReference type="EMBL" id="KAA6410970.1"/>
    </source>
</evidence>
<dbReference type="Gene3D" id="1.20.1250.20">
    <property type="entry name" value="MFS general substrate transporter like domains"/>
    <property type="match status" value="1"/>
</dbReference>
<feature type="transmembrane region" description="Helical" evidence="5">
    <location>
        <begin position="30"/>
        <end position="51"/>
    </location>
</feature>
<dbReference type="PANTHER" id="PTHR23502">
    <property type="entry name" value="MAJOR FACILITATOR SUPERFAMILY"/>
    <property type="match status" value="1"/>
</dbReference>
<comment type="caution">
    <text evidence="6">The sequence shown here is derived from an EMBL/GenBank/DDBJ whole genome shotgun (WGS) entry which is preliminary data.</text>
</comment>
<proteinExistence type="predicted"/>
<gene>
    <name evidence="6" type="ORF">FRX48_05281</name>
</gene>
<feature type="transmembrane region" description="Helical" evidence="5">
    <location>
        <begin position="312"/>
        <end position="333"/>
    </location>
</feature>
<accession>A0A5M8PPW7</accession>
<keyword evidence="4 5" id="KW-0472">Membrane</keyword>
<dbReference type="EMBL" id="VXIT01000008">
    <property type="protein sequence ID" value="KAA6410970.1"/>
    <property type="molecule type" value="Genomic_DNA"/>
</dbReference>
<evidence type="ECO:0000256" key="2">
    <source>
        <dbReference type="ARBA" id="ARBA00022692"/>
    </source>
</evidence>
<evidence type="ECO:0000256" key="5">
    <source>
        <dbReference type="SAM" id="Phobius"/>
    </source>
</evidence>
<dbReference type="PANTHER" id="PTHR23502:SF187">
    <property type="entry name" value="TRANSPORTER, PUTATIVE (AFU_ORTHOLOGUE AFUA_2G17840)-RELATED"/>
    <property type="match status" value="1"/>
</dbReference>
<feature type="transmembrane region" description="Helical" evidence="5">
    <location>
        <begin position="282"/>
        <end position="300"/>
    </location>
</feature>
<evidence type="ECO:0000256" key="3">
    <source>
        <dbReference type="ARBA" id="ARBA00022989"/>
    </source>
</evidence>
<dbReference type="GO" id="GO:0005886">
    <property type="term" value="C:plasma membrane"/>
    <property type="evidence" value="ECO:0007669"/>
    <property type="project" value="TreeGrafter"/>
</dbReference>
<feature type="transmembrane region" description="Helical" evidence="5">
    <location>
        <begin position="251"/>
        <end position="270"/>
    </location>
</feature>
<evidence type="ECO:0008006" key="8">
    <source>
        <dbReference type="Google" id="ProtNLM"/>
    </source>
</evidence>
<dbReference type="SUPFAM" id="SSF103473">
    <property type="entry name" value="MFS general substrate transporter"/>
    <property type="match status" value="1"/>
</dbReference>
<dbReference type="AlphaFoldDB" id="A0A5M8PPW7"/>
<keyword evidence="3 5" id="KW-1133">Transmembrane helix</keyword>
<keyword evidence="2 5" id="KW-0812">Transmembrane</keyword>
<reference evidence="6 7" key="1">
    <citation type="submission" date="2019-09" db="EMBL/GenBank/DDBJ databases">
        <title>The hologenome of the rock-dwelling lichen Lasallia pustulata.</title>
        <authorList>
            <person name="Greshake Tzovaras B."/>
            <person name="Segers F."/>
            <person name="Bicker A."/>
            <person name="Dal Grande F."/>
            <person name="Otte J."/>
            <person name="Hankeln T."/>
            <person name="Schmitt I."/>
            <person name="Ebersberger I."/>
        </authorList>
    </citation>
    <scope>NUCLEOTIDE SEQUENCE [LARGE SCALE GENOMIC DNA]</scope>
    <source>
        <strain evidence="6">A1-1</strain>
    </source>
</reference>
<evidence type="ECO:0000313" key="7">
    <source>
        <dbReference type="Proteomes" id="UP000324767"/>
    </source>
</evidence>